<sequence>MVIIKTGWQLNILYALHRLMYTGLTWRSSLIDKWSESLISYCLRSHTGHTQISSSLNLCKIMIWHLNF</sequence>
<evidence type="ECO:0000313" key="1">
    <source>
        <dbReference type="EMBL" id="MBX54478.1"/>
    </source>
</evidence>
<reference evidence="1" key="1">
    <citation type="submission" date="2018-02" db="EMBL/GenBank/DDBJ databases">
        <title>Rhizophora mucronata_Transcriptome.</title>
        <authorList>
            <person name="Meera S.P."/>
            <person name="Sreeshan A."/>
            <person name="Augustine A."/>
        </authorList>
    </citation>
    <scope>NUCLEOTIDE SEQUENCE</scope>
    <source>
        <tissue evidence="1">Leaf</tissue>
    </source>
</reference>
<proteinExistence type="predicted"/>
<dbReference type="EMBL" id="GGEC01073994">
    <property type="protein sequence ID" value="MBX54478.1"/>
    <property type="molecule type" value="Transcribed_RNA"/>
</dbReference>
<name>A0A2P2PI70_RHIMU</name>
<accession>A0A2P2PI70</accession>
<protein>
    <submittedName>
        <fullName evidence="1">Uncharacterized protein</fullName>
    </submittedName>
</protein>
<organism evidence="1">
    <name type="scientific">Rhizophora mucronata</name>
    <name type="common">Asiatic mangrove</name>
    <dbReference type="NCBI Taxonomy" id="61149"/>
    <lineage>
        <taxon>Eukaryota</taxon>
        <taxon>Viridiplantae</taxon>
        <taxon>Streptophyta</taxon>
        <taxon>Embryophyta</taxon>
        <taxon>Tracheophyta</taxon>
        <taxon>Spermatophyta</taxon>
        <taxon>Magnoliopsida</taxon>
        <taxon>eudicotyledons</taxon>
        <taxon>Gunneridae</taxon>
        <taxon>Pentapetalae</taxon>
        <taxon>rosids</taxon>
        <taxon>fabids</taxon>
        <taxon>Malpighiales</taxon>
        <taxon>Rhizophoraceae</taxon>
        <taxon>Rhizophora</taxon>
    </lineage>
</organism>
<dbReference type="AlphaFoldDB" id="A0A2P2PI70"/>